<dbReference type="RefSeq" id="XP_007604816.1">
    <property type="nucleotide sequence ID" value="XM_007604754.1"/>
</dbReference>
<organism evidence="1 2">
    <name type="scientific">Vittaforma corneae (strain ATCC 50505)</name>
    <name type="common">Microsporidian parasite</name>
    <name type="synonym">Nosema corneum</name>
    <dbReference type="NCBI Taxonomy" id="993615"/>
    <lineage>
        <taxon>Eukaryota</taxon>
        <taxon>Fungi</taxon>
        <taxon>Fungi incertae sedis</taxon>
        <taxon>Microsporidia</taxon>
        <taxon>Nosematidae</taxon>
        <taxon>Vittaforma</taxon>
    </lineage>
</organism>
<dbReference type="Proteomes" id="UP000011082">
    <property type="component" value="Unassembled WGS sequence"/>
</dbReference>
<dbReference type="AlphaFoldDB" id="L2GMU9"/>
<dbReference type="EMBL" id="JH370141">
    <property type="protein sequence ID" value="ELA41622.1"/>
    <property type="molecule type" value="Genomic_DNA"/>
</dbReference>
<evidence type="ECO:0000313" key="2">
    <source>
        <dbReference type="Proteomes" id="UP000011082"/>
    </source>
</evidence>
<name>L2GMU9_VITCO</name>
<protein>
    <submittedName>
        <fullName evidence="1">Uncharacterized protein</fullName>
    </submittedName>
</protein>
<proteinExistence type="predicted"/>
<dbReference type="InParanoid" id="L2GMU9"/>
<dbReference type="HOGENOM" id="CLU_433610_0_0_1"/>
<keyword evidence="2" id="KW-1185">Reference proteome</keyword>
<gene>
    <name evidence="1" type="ORF">VICG_01370</name>
</gene>
<accession>L2GMU9</accession>
<sequence>MKKHYWKNLFLSQLNPNTAIEVFKASMNKLEDVKFLNEIIFILRKEDLDEFLMLLKRTTYNMEETTVLSLILKYPMRKSTYKLFKSLNLRKVCLFNGNIPNLSALSYNGEEFLLNYCFIREMLDDYSTFELFSGVDISSFQPKIRFKLNDLDDSNVAEKEYSDNKYFHVLKETIFRLVENEKMAINLKENPGANTFTIENLRKQLKEPLLVAILDCNGRVNAREYSFDDLLLVDSNQIYNISEKDKILLSLCQTNADHSSICKYCFKKCRGTSSKPSYLGDTSQLSDPMPGHRIQDGDIHGVFEEAILENDIPVVYTILLHFPSLRLSKYLKILLKLYISESIKLFKKKNENKNEFKLIELCISAFSLFEMEGENESVTISFFKASESYPYSAIKALPCFMKTKKLYFAGFITLLQSYRNSSMFVKLVYKNIIQRFNTEFNLVMDMVLEYYILKEANSSINDISNTTLMDREFLHSRLSLIADMFSLSAESFVSRNIYHIFNILYPSPNFTHSFIENNIKYVVVQRIMNQSYTEQVDDVDILVGLMFQDYFSNLNQFFKPSISLFVKKNLSHILFKVKSAYTQGTYNKKTCIYKIMKFVLEQINLNLYFSYVWPYVEFFLNNEFVYVQSIS</sequence>
<dbReference type="GeneID" id="19882081"/>
<dbReference type="VEuPathDB" id="MicrosporidiaDB:VICG_01370"/>
<evidence type="ECO:0000313" key="1">
    <source>
        <dbReference type="EMBL" id="ELA41622.1"/>
    </source>
</evidence>
<reference evidence="2" key="1">
    <citation type="submission" date="2011-05" db="EMBL/GenBank/DDBJ databases">
        <title>The genome sequence of Vittaforma corneae strain ATCC 50505.</title>
        <authorList>
            <consortium name="The Broad Institute Genome Sequencing Platform"/>
            <person name="Cuomo C."/>
            <person name="Didier E."/>
            <person name="Bowers L."/>
            <person name="Young S.K."/>
            <person name="Zeng Q."/>
            <person name="Gargeya S."/>
            <person name="Fitzgerald M."/>
            <person name="Haas B."/>
            <person name="Abouelleil A."/>
            <person name="Alvarado L."/>
            <person name="Arachchi H.M."/>
            <person name="Berlin A."/>
            <person name="Chapman S.B."/>
            <person name="Gearin G."/>
            <person name="Goldberg J."/>
            <person name="Griggs A."/>
            <person name="Gujja S."/>
            <person name="Hansen M."/>
            <person name="Heiman D."/>
            <person name="Howarth C."/>
            <person name="Larimer J."/>
            <person name="Lui A."/>
            <person name="MacDonald P.J.P."/>
            <person name="McCowen C."/>
            <person name="Montmayeur A."/>
            <person name="Murphy C."/>
            <person name="Neiman D."/>
            <person name="Pearson M."/>
            <person name="Priest M."/>
            <person name="Roberts A."/>
            <person name="Saif S."/>
            <person name="Shea T."/>
            <person name="Sisk P."/>
            <person name="Stolte C."/>
            <person name="Sykes S."/>
            <person name="Wortman J."/>
            <person name="Nusbaum C."/>
            <person name="Birren B."/>
        </authorList>
    </citation>
    <scope>NUCLEOTIDE SEQUENCE [LARGE SCALE GENOMIC DNA]</scope>
    <source>
        <strain evidence="2">ATCC 50505</strain>
    </source>
</reference>